<dbReference type="EMBL" id="QXFV01001257">
    <property type="protein sequence ID" value="KAE9010531.1"/>
    <property type="molecule type" value="Genomic_DNA"/>
</dbReference>
<keyword evidence="5" id="KW-0378">Hydrolase</keyword>
<feature type="compositionally biased region" description="Basic residues" evidence="7">
    <location>
        <begin position="893"/>
        <end position="912"/>
    </location>
</feature>
<keyword evidence="3" id="KW-0540">Nuclease</keyword>
<evidence type="ECO:0000259" key="8">
    <source>
        <dbReference type="PROSITE" id="PS50878"/>
    </source>
</evidence>
<feature type="region of interest" description="Disordered" evidence="7">
    <location>
        <begin position="893"/>
        <end position="921"/>
    </location>
</feature>
<feature type="compositionally biased region" description="Low complexity" evidence="7">
    <location>
        <begin position="214"/>
        <end position="225"/>
    </location>
</feature>
<sequence>MTTSTRTRAVTKSGKSRRAPRETKDPPTRSDDEDGEASEGNGEERHVDEAEKSSGPAQLQQPESAPADAEITARTKDAGVNEESRDEPSPAILSAEQRGEGHLDESHTASSSVMDAAAVAAVLQQLTAMVAGLQPQTTATMGHGNTAIERAMTTAVQQLTAMVSRLQPQSAGDGMRQGGQPVGSRSTRTPRTPVSAPGGDGGDSSDSSDDGGHDSSSSSSSSSSDAESESSDSEARARSSRRARRERRKQQRVPARKSVKDLELPTFAPSPKTSVSTWIDRVDLALKGAEESGRGKWSDKALYFIMGNKFMDDAAKWWVNMNRRLWYANRFAATQISYLLRRYAERLDKSAAEWRVSMRRMMPGETYADFAAGLRDAVGRNRISERVLLAQFYRCLDKTTKKLVKQAPKPATLEEVVDKATDIDDPMDNVAQGMMNIGLPWATAPSPYLIPMAGTTGQTMVVPGIGGTGLPTAITGSTTHLTNNEVATQGEVGQVALFTNPQGIYNAWSGTWDPPPGHQWNGKYWYEPKKVERKRQVAAASDKAAAAKSAKKAKARREAVASSSDDSDVKPRKKRLKAAVKQTTGDKPSGEARAVRLVSGGQIEGSRRGNASCFQCGQLGHSVPERGEVLRLRQNRALRESVPRRRCEVAQRCVHAVTGEADQINGGKRGTGVVTGLRRPVRHEDPRQVVCEEREGGLVNDDRNARDCELVATVRQDYGQQVSSGGGITVARGTDGQDVDDEGKEVMARVRAVRAEVARVSGGVEQALLEMQTEMRWPLSASCRRIASASCKRAMGLKTGEGAAVAESFERCGPSLSTDASGVNVVESQSDADSDECESELDATTSVSGKLGTEETERRAGLTDPEVIEESTSRADEVEGLSDVARVRLARRRARKQAKRQRVKVLPTRRRQKEREEADAGRRVTEAQLVARQNVASEALEQLELKKQQRGETTHHTHDRTQAARVSLVKHHGDGAAKAQAERVEYVGADDGLPTAVMQVAGSVDRVDRAAPVDYVEGIGGFLLDVAGVWRFELRSVFGEVISVEACIVKGCTDKLLLGEDFMRTRGATMDFENSEVRYSKGGRSVVIPFRTYDGAGRGRIAVVRMARRVCLDKCTVTPVEIAVTAEDGENGLFIPTQHTGAVMLANTVTTVRNGKALVPAINANGEESRLPAKKELGKWVPLDSEVTLLQMNGELRRDRGSEQLIIKLLRAYKQLTANTGDCPSATALATEHHIDTGDAAPIMLKRRRQAQSEDAVIETNVRKMLVAGVIKEGDGAWGFPVVLVKKKDGEVRYCVDYRALNKVTRKDVYPLPRIDETLEALGGALLFSTLDLKAGYWQIKMAASDQAKTVFTTKQGLYVFVRMPFGLTNAPSTFQRMMNSVLRGLTWVTCLVYLDDIIVYTRGGIERHVVELACVLERLAEAGLTLKLKKCVFATQRTEYLGYELSSAGVRTLERLVSAVRAFPQPRDEVEVKRFVHLDGYYRRFIKGFGAIMAPMTKLLRKSVEWEWTEAQQTAFEHVKAVLTTKPLLIYPDFRLPFRVVTDASITGLQACLMQDQGHGWQPVAYASKVNSETEAKYGITELECLAVVWSIKLFRPYLYGRKVTIVTDHSALKWLMTSPNLTGKLHRWALTLQEFDFEVEYRPGSTNVVADALSRAPTTAVVLAALGRRRRAKMRPSNLEIMAQAESASDGVSLTTSSQSEATRRKDDDSGGGSGNALPLGTTWSTAATTGSRTRSCTRRAAQLSLENEAGVPPETRELARRESTRTVGELERANSESRAPARGSTPTTVDNSTEATMAANAAKTKAHAPKKITKTSNTVMAGAARGIESTTATREPVTAAASDTVTLAMSRREALRRTPAESREVRLDALLDQPGDEQRRSPGVKASMADTTSRSANGAKRSTITADTDTDARATRAEATTGGGATTPTSAKNGVTGRPRTKSAKDVTRDPIGDGVRHTPRTRTTGQATASRSTATATTAERGQRPTQLIRGVDGEATAAAGSLADETVRKQVEQHAAERERQREREPTLQLTDDEIVSAQTKSGLVQRLVKAGEHGGMKVEVRHGLALIVAKEGKRVILPPMLWAVVFKEAHDSVWAGHLRAPHTHARIARVYWWPGLRREVKQWVRGCQECGSRKARPREVVPPLRSIRGGDVGDRYVVAVAVKQHEAEHVTEFLMRHVVLKFGPFRELLTDGAPELTGKVIEKLVSMLQAQRVNPVPYRPQMIGLVERFHRTWKDCVATYMYEDEQRDWDVWINFAVYAYNSEQHTTVKLSPNELMMGRQLKSPNELLRETSVAEAGEMTSYHRRLLEAMRSSHEIAERARVREQARQDKYYDRKTKKKRTLVPGDRVWMFRPPRGPAASKFVHQWIGPMQVIEPAGYDNFLVEREDTAGDTERHIAHGSFLVTYYYPKALLKQAAADIVEQLEHEGSDAATAPIVPAATAPVNAATAGRSRKRGQRTAISAVPGQQSGGLLVELRRRRKRNRAGHYVLEYELRPARGAGRQASAEDEAQWVSIAEYDRLLESDRVVEDSVGEEGV</sequence>
<dbReference type="Pfam" id="PF17921">
    <property type="entry name" value="Integrase_H2C2"/>
    <property type="match status" value="1"/>
</dbReference>
<feature type="region of interest" description="Disordered" evidence="7">
    <location>
        <begin position="168"/>
        <end position="271"/>
    </location>
</feature>
<dbReference type="Gene3D" id="3.30.420.10">
    <property type="entry name" value="Ribonuclease H-like superfamily/Ribonuclease H"/>
    <property type="match status" value="1"/>
</dbReference>
<dbReference type="CDD" id="cd01647">
    <property type="entry name" value="RT_LTR"/>
    <property type="match status" value="1"/>
</dbReference>
<dbReference type="PROSITE" id="PS50994">
    <property type="entry name" value="INTEGRASE"/>
    <property type="match status" value="1"/>
</dbReference>
<dbReference type="Proteomes" id="UP000429607">
    <property type="component" value="Unassembled WGS sequence"/>
</dbReference>
<feature type="region of interest" description="Disordered" evidence="7">
    <location>
        <begin position="1684"/>
        <end position="1795"/>
    </location>
</feature>
<keyword evidence="1" id="KW-0808">Transferase</keyword>
<feature type="compositionally biased region" description="Basic and acidic residues" evidence="7">
    <location>
        <begin position="1857"/>
        <end position="1872"/>
    </location>
</feature>
<feature type="compositionally biased region" description="Acidic residues" evidence="7">
    <location>
        <begin position="830"/>
        <end position="841"/>
    </location>
</feature>
<comment type="caution">
    <text evidence="10">The sequence shown here is derived from an EMBL/GenBank/DDBJ whole genome shotgun (WGS) entry which is preliminary data.</text>
</comment>
<evidence type="ECO:0000256" key="2">
    <source>
        <dbReference type="ARBA" id="ARBA00022695"/>
    </source>
</evidence>
<dbReference type="InterPro" id="IPR041373">
    <property type="entry name" value="RT_RNaseH"/>
</dbReference>
<dbReference type="GO" id="GO:0003964">
    <property type="term" value="F:RNA-directed DNA polymerase activity"/>
    <property type="evidence" value="ECO:0007669"/>
    <property type="project" value="UniProtKB-KW"/>
</dbReference>
<dbReference type="GO" id="GO:0003676">
    <property type="term" value="F:nucleic acid binding"/>
    <property type="evidence" value="ECO:0007669"/>
    <property type="project" value="InterPro"/>
</dbReference>
<evidence type="ECO:0000256" key="5">
    <source>
        <dbReference type="ARBA" id="ARBA00022801"/>
    </source>
</evidence>
<dbReference type="GO" id="GO:0004519">
    <property type="term" value="F:endonuclease activity"/>
    <property type="evidence" value="ECO:0007669"/>
    <property type="project" value="UniProtKB-KW"/>
</dbReference>
<dbReference type="InterPro" id="IPR012337">
    <property type="entry name" value="RNaseH-like_sf"/>
</dbReference>
<proteinExistence type="predicted"/>
<accession>A0A6A3KT50</accession>
<feature type="compositionally biased region" description="Low complexity" evidence="7">
    <location>
        <begin position="1965"/>
        <end position="1983"/>
    </location>
</feature>
<dbReference type="PANTHER" id="PTHR37984:SF5">
    <property type="entry name" value="PROTEIN NYNRIN-LIKE"/>
    <property type="match status" value="1"/>
</dbReference>
<keyword evidence="2" id="KW-0548">Nucleotidyltransferase</keyword>
<evidence type="ECO:0000256" key="4">
    <source>
        <dbReference type="ARBA" id="ARBA00022759"/>
    </source>
</evidence>
<dbReference type="Gene3D" id="3.10.10.10">
    <property type="entry name" value="HIV Type 1 Reverse Transcriptase, subunit A, domain 1"/>
    <property type="match status" value="1"/>
</dbReference>
<gene>
    <name evidence="10" type="ORF">PR001_g16150</name>
</gene>
<dbReference type="PANTHER" id="PTHR37984">
    <property type="entry name" value="PROTEIN CBG26694"/>
    <property type="match status" value="1"/>
</dbReference>
<feature type="compositionally biased region" description="Polar residues" evidence="7">
    <location>
        <begin position="1"/>
        <end position="10"/>
    </location>
</feature>
<dbReference type="SUPFAM" id="SSF53098">
    <property type="entry name" value="Ribonuclease H-like"/>
    <property type="match status" value="1"/>
</dbReference>
<dbReference type="InterPro" id="IPR041588">
    <property type="entry name" value="Integrase_H2C2"/>
</dbReference>
<evidence type="ECO:0000256" key="1">
    <source>
        <dbReference type="ARBA" id="ARBA00022679"/>
    </source>
</evidence>
<feature type="region of interest" description="Disordered" evidence="7">
    <location>
        <begin position="549"/>
        <end position="591"/>
    </location>
</feature>
<feature type="compositionally biased region" description="Basic and acidic residues" evidence="7">
    <location>
        <begin position="71"/>
        <end position="88"/>
    </location>
</feature>
<dbReference type="InterPro" id="IPR000477">
    <property type="entry name" value="RT_dom"/>
</dbReference>
<dbReference type="Pfam" id="PF00078">
    <property type="entry name" value="RVT_1"/>
    <property type="match status" value="1"/>
</dbReference>
<feature type="domain" description="Integrase catalytic" evidence="9">
    <location>
        <begin position="2157"/>
        <end position="2286"/>
    </location>
</feature>
<feature type="compositionally biased region" description="Polar residues" evidence="7">
    <location>
        <begin position="1688"/>
        <end position="1703"/>
    </location>
</feature>
<feature type="compositionally biased region" description="Basic and acidic residues" evidence="7">
    <location>
        <begin position="42"/>
        <end position="52"/>
    </location>
</feature>
<dbReference type="SUPFAM" id="SSF56672">
    <property type="entry name" value="DNA/RNA polymerases"/>
    <property type="match status" value="1"/>
</dbReference>
<reference evidence="10 11" key="1">
    <citation type="submission" date="2018-09" db="EMBL/GenBank/DDBJ databases">
        <title>Genomic investigation of the strawberry pathogen Phytophthora fragariae indicates pathogenicity is determined by transcriptional variation in three key races.</title>
        <authorList>
            <person name="Adams T.M."/>
            <person name="Armitage A.D."/>
            <person name="Sobczyk M.K."/>
            <person name="Bates H.J."/>
            <person name="Dunwell J.M."/>
            <person name="Nellist C.F."/>
            <person name="Harrison R.J."/>
        </authorList>
    </citation>
    <scope>NUCLEOTIDE SEQUENCE [LARGE SCALE GENOMIC DNA]</scope>
    <source>
        <strain evidence="10 11">SCRP249</strain>
    </source>
</reference>
<feature type="region of interest" description="Disordered" evidence="7">
    <location>
        <begin position="1"/>
        <end position="110"/>
    </location>
</feature>
<feature type="region of interest" description="Disordered" evidence="7">
    <location>
        <begin position="1857"/>
        <end position="2032"/>
    </location>
</feature>
<feature type="domain" description="Reverse transcriptase" evidence="8">
    <location>
        <begin position="1266"/>
        <end position="1446"/>
    </location>
</feature>
<feature type="region of interest" description="Disordered" evidence="7">
    <location>
        <begin position="828"/>
        <end position="865"/>
    </location>
</feature>
<dbReference type="FunFam" id="3.30.70.270:FF:000020">
    <property type="entry name" value="Transposon Tf2-6 polyprotein-like Protein"/>
    <property type="match status" value="1"/>
</dbReference>
<dbReference type="FunFam" id="3.10.20.370:FF:000001">
    <property type="entry name" value="Retrovirus-related Pol polyprotein from transposon 17.6-like protein"/>
    <property type="match status" value="1"/>
</dbReference>
<evidence type="ECO:0000259" key="9">
    <source>
        <dbReference type="PROSITE" id="PS50994"/>
    </source>
</evidence>
<dbReference type="InterPro" id="IPR043502">
    <property type="entry name" value="DNA/RNA_pol_sf"/>
</dbReference>
<feature type="compositionally biased region" description="Basic and acidic residues" evidence="7">
    <location>
        <begin position="2010"/>
        <end position="2031"/>
    </location>
</feature>
<dbReference type="CDD" id="cd09274">
    <property type="entry name" value="RNase_HI_RT_Ty3"/>
    <property type="match status" value="1"/>
</dbReference>
<dbReference type="PROSITE" id="PS50878">
    <property type="entry name" value="RT_POL"/>
    <property type="match status" value="1"/>
</dbReference>
<dbReference type="Gene3D" id="1.10.340.70">
    <property type="match status" value="1"/>
</dbReference>
<feature type="compositionally biased region" description="Basic and acidic residues" evidence="7">
    <location>
        <begin position="1946"/>
        <end position="1960"/>
    </location>
</feature>
<evidence type="ECO:0000256" key="3">
    <source>
        <dbReference type="ARBA" id="ARBA00022722"/>
    </source>
</evidence>
<feature type="compositionally biased region" description="Polar residues" evidence="7">
    <location>
        <begin position="183"/>
        <end position="192"/>
    </location>
</feature>
<dbReference type="GO" id="GO:0016787">
    <property type="term" value="F:hydrolase activity"/>
    <property type="evidence" value="ECO:0007669"/>
    <property type="project" value="UniProtKB-KW"/>
</dbReference>
<dbReference type="InterPro" id="IPR043128">
    <property type="entry name" value="Rev_trsase/Diguanyl_cyclase"/>
</dbReference>
<name>A0A6A3KT50_9STRA</name>
<evidence type="ECO:0008006" key="12">
    <source>
        <dbReference type="Google" id="ProtNLM"/>
    </source>
</evidence>
<organism evidence="10 11">
    <name type="scientific">Phytophthora rubi</name>
    <dbReference type="NCBI Taxonomy" id="129364"/>
    <lineage>
        <taxon>Eukaryota</taxon>
        <taxon>Sar</taxon>
        <taxon>Stramenopiles</taxon>
        <taxon>Oomycota</taxon>
        <taxon>Peronosporomycetes</taxon>
        <taxon>Peronosporales</taxon>
        <taxon>Peronosporaceae</taxon>
        <taxon>Phytophthora</taxon>
    </lineage>
</organism>
<keyword evidence="4" id="KW-0255">Endonuclease</keyword>
<evidence type="ECO:0000256" key="7">
    <source>
        <dbReference type="SAM" id="MobiDB-lite"/>
    </source>
</evidence>
<feature type="compositionally biased region" description="Low complexity" evidence="7">
    <location>
        <begin position="1724"/>
        <end position="1744"/>
    </location>
</feature>
<protein>
    <recommendedName>
        <fullName evidence="12">Reverse transcriptase</fullName>
    </recommendedName>
</protein>
<evidence type="ECO:0000313" key="10">
    <source>
        <dbReference type="EMBL" id="KAE9010531.1"/>
    </source>
</evidence>
<keyword evidence="6" id="KW-0695">RNA-directed DNA polymerase</keyword>
<feature type="compositionally biased region" description="Basic and acidic residues" evidence="7">
    <location>
        <begin position="19"/>
        <end position="30"/>
    </location>
</feature>
<evidence type="ECO:0000313" key="11">
    <source>
        <dbReference type="Proteomes" id="UP000429607"/>
    </source>
</evidence>
<dbReference type="InterPro" id="IPR036397">
    <property type="entry name" value="RNaseH_sf"/>
</dbReference>
<feature type="compositionally biased region" description="Basic and acidic residues" evidence="7">
    <location>
        <begin position="97"/>
        <end position="107"/>
    </location>
</feature>
<dbReference type="Gene3D" id="3.30.70.270">
    <property type="match status" value="2"/>
</dbReference>
<dbReference type="GO" id="GO:0015074">
    <property type="term" value="P:DNA integration"/>
    <property type="evidence" value="ECO:0007669"/>
    <property type="project" value="InterPro"/>
</dbReference>
<dbReference type="InterPro" id="IPR001584">
    <property type="entry name" value="Integrase_cat-core"/>
</dbReference>
<dbReference type="Pfam" id="PF17917">
    <property type="entry name" value="RT_RNaseH"/>
    <property type="match status" value="1"/>
</dbReference>
<evidence type="ECO:0000256" key="6">
    <source>
        <dbReference type="ARBA" id="ARBA00022918"/>
    </source>
</evidence>
<feature type="compositionally biased region" description="Basic and acidic residues" evidence="7">
    <location>
        <begin position="852"/>
        <end position="861"/>
    </location>
</feature>
<feature type="compositionally biased region" description="Basic and acidic residues" evidence="7">
    <location>
        <begin position="1757"/>
        <end position="1778"/>
    </location>
</feature>
<dbReference type="InterPro" id="IPR050951">
    <property type="entry name" value="Retrovirus_Pol_polyprotein"/>
</dbReference>
<feature type="compositionally biased region" description="Basic residues" evidence="7">
    <location>
        <begin position="238"/>
        <end position="257"/>
    </location>
</feature>